<dbReference type="RefSeq" id="WP_274959706.1">
    <property type="nucleotide sequence ID" value="NZ_DYWQ01000157.1"/>
</dbReference>
<dbReference type="InterPro" id="IPR041657">
    <property type="entry name" value="HTH_17"/>
</dbReference>
<dbReference type="Proteomes" id="UP000697330">
    <property type="component" value="Unassembled WGS sequence"/>
</dbReference>
<dbReference type="Pfam" id="PF12728">
    <property type="entry name" value="HTH_17"/>
    <property type="match status" value="1"/>
</dbReference>
<name>A0A921GG41_9ACTN</name>
<dbReference type="EMBL" id="DYWQ01000157">
    <property type="protein sequence ID" value="HJF46142.1"/>
    <property type="molecule type" value="Genomic_DNA"/>
</dbReference>
<dbReference type="AlphaFoldDB" id="A0A921GG41"/>
<evidence type="ECO:0000259" key="2">
    <source>
        <dbReference type="Pfam" id="PF12728"/>
    </source>
</evidence>
<comment type="caution">
    <text evidence="3">The sequence shown here is derived from an EMBL/GenBank/DDBJ whole genome shotgun (WGS) entry which is preliminary data.</text>
</comment>
<reference evidence="3" key="2">
    <citation type="submission" date="2021-09" db="EMBL/GenBank/DDBJ databases">
        <authorList>
            <person name="Gilroy R."/>
        </authorList>
    </citation>
    <scope>NUCLEOTIDE SEQUENCE</scope>
    <source>
        <strain evidence="3">CHK124-7917</strain>
    </source>
</reference>
<dbReference type="InterPro" id="IPR009061">
    <property type="entry name" value="DNA-bd_dom_put_sf"/>
</dbReference>
<proteinExistence type="predicted"/>
<evidence type="ECO:0000256" key="1">
    <source>
        <dbReference type="SAM" id="MobiDB-lite"/>
    </source>
</evidence>
<evidence type="ECO:0000313" key="4">
    <source>
        <dbReference type="Proteomes" id="UP000697330"/>
    </source>
</evidence>
<feature type="region of interest" description="Disordered" evidence="1">
    <location>
        <begin position="1"/>
        <end position="25"/>
    </location>
</feature>
<feature type="compositionally biased region" description="Basic and acidic residues" evidence="1">
    <location>
        <begin position="9"/>
        <end position="24"/>
    </location>
</feature>
<organism evidence="3 4">
    <name type="scientific">Thermophilibacter provencensis</name>
    <dbReference type="NCBI Taxonomy" id="1852386"/>
    <lineage>
        <taxon>Bacteria</taxon>
        <taxon>Bacillati</taxon>
        <taxon>Actinomycetota</taxon>
        <taxon>Coriobacteriia</taxon>
        <taxon>Coriobacteriales</taxon>
        <taxon>Atopobiaceae</taxon>
        <taxon>Thermophilibacter</taxon>
    </lineage>
</organism>
<accession>A0A921GG41</accession>
<reference evidence="3" key="1">
    <citation type="journal article" date="2021" name="PeerJ">
        <title>Extensive microbial diversity within the chicken gut microbiome revealed by metagenomics and culture.</title>
        <authorList>
            <person name="Gilroy R."/>
            <person name="Ravi A."/>
            <person name="Getino M."/>
            <person name="Pursley I."/>
            <person name="Horton D.L."/>
            <person name="Alikhan N.F."/>
            <person name="Baker D."/>
            <person name="Gharbi K."/>
            <person name="Hall N."/>
            <person name="Watson M."/>
            <person name="Adriaenssens E.M."/>
            <person name="Foster-Nyarko E."/>
            <person name="Jarju S."/>
            <person name="Secka A."/>
            <person name="Antonio M."/>
            <person name="Oren A."/>
            <person name="Chaudhuri R.R."/>
            <person name="La Ragione R."/>
            <person name="Hildebrand F."/>
            <person name="Pallen M.J."/>
        </authorList>
    </citation>
    <scope>NUCLEOTIDE SEQUENCE</scope>
    <source>
        <strain evidence="3">CHK124-7917</strain>
    </source>
</reference>
<gene>
    <name evidence="3" type="ORF">K8U72_10250</name>
</gene>
<dbReference type="SUPFAM" id="SSF46955">
    <property type="entry name" value="Putative DNA-binding domain"/>
    <property type="match status" value="1"/>
</dbReference>
<feature type="domain" description="Helix-turn-helix" evidence="2">
    <location>
        <begin position="28"/>
        <end position="76"/>
    </location>
</feature>
<protein>
    <submittedName>
        <fullName evidence="3">Helix-turn-helix domain-containing protein</fullName>
    </submittedName>
</protein>
<evidence type="ECO:0000313" key="3">
    <source>
        <dbReference type="EMBL" id="HJF46142.1"/>
    </source>
</evidence>
<sequence>MATSKSKTKTNDKKTDAGRTEMRGVVRAPEAARLLGVSEGTLANWRSLRKGPKFARMGTRTVVYPLGELQRYIDERTAL</sequence>